<proteinExistence type="predicted"/>
<dbReference type="PROSITE" id="PS51787">
    <property type="entry name" value="LON_N"/>
    <property type="match status" value="1"/>
</dbReference>
<evidence type="ECO:0000313" key="9">
    <source>
        <dbReference type="Proteomes" id="UP000650833"/>
    </source>
</evidence>
<evidence type="ECO:0000313" key="8">
    <source>
        <dbReference type="EMBL" id="KAG2193218.1"/>
    </source>
</evidence>
<dbReference type="PROSITE" id="PS00518">
    <property type="entry name" value="ZF_RING_1"/>
    <property type="match status" value="1"/>
</dbReference>
<comment type="caution">
    <text evidence="8">The sequence shown here is derived from an EMBL/GenBank/DDBJ whole genome shotgun (WGS) entry which is preliminary data.</text>
</comment>
<keyword evidence="2 4" id="KW-0863">Zinc-finger</keyword>
<dbReference type="InterPro" id="IPR013083">
    <property type="entry name" value="Znf_RING/FYVE/PHD"/>
</dbReference>
<feature type="domain" description="Lon N-terminal" evidence="7">
    <location>
        <begin position="217"/>
        <end position="551"/>
    </location>
</feature>
<dbReference type="EMBL" id="JAEPRC010000664">
    <property type="protein sequence ID" value="KAG2193218.1"/>
    <property type="molecule type" value="Genomic_DNA"/>
</dbReference>
<dbReference type="PANTHER" id="PTHR23327:SF42">
    <property type="entry name" value="LON PEPTIDASE N-TERMINAL DOMAIN AND RING FINGER PROTEIN C14F5.10C"/>
    <property type="match status" value="1"/>
</dbReference>
<feature type="domain" description="RING-type" evidence="6">
    <location>
        <begin position="137"/>
        <end position="177"/>
    </location>
</feature>
<evidence type="ECO:0000259" key="6">
    <source>
        <dbReference type="PROSITE" id="PS50089"/>
    </source>
</evidence>
<evidence type="ECO:0000256" key="5">
    <source>
        <dbReference type="SAM" id="MobiDB-lite"/>
    </source>
</evidence>
<dbReference type="Pfam" id="PF02190">
    <property type="entry name" value="LON_substr_bdg"/>
    <property type="match status" value="1"/>
</dbReference>
<evidence type="ECO:0000256" key="4">
    <source>
        <dbReference type="PROSITE-ProRule" id="PRU00175"/>
    </source>
</evidence>
<accession>A0A8H7QIP5</accession>
<keyword evidence="1" id="KW-0479">Metal-binding</keyword>
<evidence type="ECO:0000259" key="7">
    <source>
        <dbReference type="PROSITE" id="PS51787"/>
    </source>
</evidence>
<dbReference type="InterPro" id="IPR003111">
    <property type="entry name" value="Lon_prtase_N"/>
</dbReference>
<reference evidence="8" key="1">
    <citation type="submission" date="2020-12" db="EMBL/GenBank/DDBJ databases">
        <title>Metabolic potential, ecology and presence of endohyphal bacteria is reflected in genomic diversity of Mucoromycotina.</title>
        <authorList>
            <person name="Muszewska A."/>
            <person name="Okrasinska A."/>
            <person name="Steczkiewicz K."/>
            <person name="Drgas O."/>
            <person name="Orlowska M."/>
            <person name="Perlinska-Lenart U."/>
            <person name="Aleksandrzak-Piekarczyk T."/>
            <person name="Szatraj K."/>
            <person name="Zielenkiewicz U."/>
            <person name="Pilsyk S."/>
            <person name="Malc E."/>
            <person name="Mieczkowski P."/>
            <person name="Kruszewska J.S."/>
            <person name="Biernat P."/>
            <person name="Pawlowska J."/>
        </authorList>
    </citation>
    <scope>NUCLEOTIDE SEQUENCE</scope>
    <source>
        <strain evidence="8">CBS 226.32</strain>
    </source>
</reference>
<dbReference type="GO" id="GO:0008270">
    <property type="term" value="F:zinc ion binding"/>
    <property type="evidence" value="ECO:0007669"/>
    <property type="project" value="UniProtKB-KW"/>
</dbReference>
<dbReference type="SUPFAM" id="SSF88697">
    <property type="entry name" value="PUA domain-like"/>
    <property type="match status" value="1"/>
</dbReference>
<gene>
    <name evidence="8" type="ORF">INT46_000057</name>
</gene>
<dbReference type="PANTHER" id="PTHR23327">
    <property type="entry name" value="RING FINGER PROTEIN 127"/>
    <property type="match status" value="1"/>
</dbReference>
<dbReference type="AlphaFoldDB" id="A0A8H7QIP5"/>
<dbReference type="Proteomes" id="UP000650833">
    <property type="component" value="Unassembled WGS sequence"/>
</dbReference>
<feature type="compositionally biased region" description="Low complexity" evidence="5">
    <location>
        <begin position="374"/>
        <end position="390"/>
    </location>
</feature>
<dbReference type="InterPro" id="IPR017907">
    <property type="entry name" value="Znf_RING_CS"/>
</dbReference>
<dbReference type="Gene3D" id="3.30.40.10">
    <property type="entry name" value="Zinc/RING finger domain, C3HC4 (zinc finger)"/>
    <property type="match status" value="2"/>
</dbReference>
<keyword evidence="9" id="KW-1185">Reference proteome</keyword>
<dbReference type="Gene3D" id="2.30.130.40">
    <property type="entry name" value="LON domain-like"/>
    <property type="match status" value="1"/>
</dbReference>
<dbReference type="InterPro" id="IPR001841">
    <property type="entry name" value="Znf_RING"/>
</dbReference>
<evidence type="ECO:0000256" key="1">
    <source>
        <dbReference type="ARBA" id="ARBA00022723"/>
    </source>
</evidence>
<keyword evidence="3" id="KW-0862">Zinc</keyword>
<dbReference type="Pfam" id="PF13923">
    <property type="entry name" value="zf-C3HC4_2"/>
    <property type="match status" value="1"/>
</dbReference>
<evidence type="ECO:0008006" key="10">
    <source>
        <dbReference type="Google" id="ProtNLM"/>
    </source>
</evidence>
<dbReference type="SUPFAM" id="SSF57850">
    <property type="entry name" value="RING/U-box"/>
    <property type="match status" value="1"/>
</dbReference>
<protein>
    <recommendedName>
        <fullName evidence="10">RING-type domain-containing protein</fullName>
    </recommendedName>
</protein>
<dbReference type="GO" id="GO:0061630">
    <property type="term" value="F:ubiquitin protein ligase activity"/>
    <property type="evidence" value="ECO:0007669"/>
    <property type="project" value="TreeGrafter"/>
</dbReference>
<feature type="region of interest" description="Disordered" evidence="5">
    <location>
        <begin position="374"/>
        <end position="394"/>
    </location>
</feature>
<name>A0A8H7QIP5_9FUNG</name>
<dbReference type="InterPro" id="IPR046336">
    <property type="entry name" value="Lon_prtase_N_sf"/>
</dbReference>
<sequence>MQTEKLSWDNPIHYGFSVDNSSYSNNNNCNSNLNVGKAVIKEYKSSHVLDLYSFKEQTDQLSALTNCQKCLQLFKRPTTLSCGFTSCYDCLPSEEPYQCISFSCLRKHDNNYKPNILLENIMNNLQDTEAIKQLLDCSICLLPLSDPITTQCGHTFCKECLIRTMTDLKTRSCPFCRHELFRIGKVNRIICGWIDYVYNNISNTEYALPTTNSPQPMPIIRISSTVAFPTQHCLFHVTEDKSSLLHKMTTRPRQKHYAICIFTKEDNVNDIFDYGIMLQINHVEHSPDIRHSVVQGIGLFRLKISNLMIDQEGCYIGDVTRFDDTNINDDTGGDRIDNGDYNLDFEMQNKRWTTPILSNAATTIATNITTTTTTTRPITTSSSTTTANSNKQMIRPRPCSMGLSSSAPNNIPLFNNIPGSVNRKTWAFTMQFGGPKPPSPPPQLPVVATAASQYYFKRYKKPRLTTNATPNINHIFNQEIHPRLVQYLTNTENHIWTMQYDWYLQQPGREAMVWWIANVLPLDQEEKIHLLSLSTLQERLMTINNWFDRLQQ</sequence>
<dbReference type="OrthoDB" id="264917at2759"/>
<dbReference type="SMART" id="SM00184">
    <property type="entry name" value="RING"/>
    <property type="match status" value="2"/>
</dbReference>
<evidence type="ECO:0000256" key="3">
    <source>
        <dbReference type="ARBA" id="ARBA00022833"/>
    </source>
</evidence>
<organism evidence="8 9">
    <name type="scientific">Mucor plumbeus</name>
    <dbReference type="NCBI Taxonomy" id="97098"/>
    <lineage>
        <taxon>Eukaryota</taxon>
        <taxon>Fungi</taxon>
        <taxon>Fungi incertae sedis</taxon>
        <taxon>Mucoromycota</taxon>
        <taxon>Mucoromycotina</taxon>
        <taxon>Mucoromycetes</taxon>
        <taxon>Mucorales</taxon>
        <taxon>Mucorineae</taxon>
        <taxon>Mucoraceae</taxon>
        <taxon>Mucor</taxon>
    </lineage>
</organism>
<evidence type="ECO:0000256" key="2">
    <source>
        <dbReference type="ARBA" id="ARBA00022771"/>
    </source>
</evidence>
<dbReference type="PROSITE" id="PS50089">
    <property type="entry name" value="ZF_RING_2"/>
    <property type="match status" value="1"/>
</dbReference>
<dbReference type="InterPro" id="IPR015947">
    <property type="entry name" value="PUA-like_sf"/>
</dbReference>